<protein>
    <submittedName>
        <fullName evidence="3">Unannotated protein</fullName>
    </submittedName>
</protein>
<organism evidence="3">
    <name type="scientific">freshwater metagenome</name>
    <dbReference type="NCBI Taxonomy" id="449393"/>
    <lineage>
        <taxon>unclassified sequences</taxon>
        <taxon>metagenomes</taxon>
        <taxon>ecological metagenomes</taxon>
    </lineage>
</organism>
<dbReference type="InterPro" id="IPR035919">
    <property type="entry name" value="EAL_sf"/>
</dbReference>
<dbReference type="InterPro" id="IPR001633">
    <property type="entry name" value="EAL_dom"/>
</dbReference>
<evidence type="ECO:0000259" key="1">
    <source>
        <dbReference type="PROSITE" id="PS50883"/>
    </source>
</evidence>
<dbReference type="SUPFAM" id="SSF55073">
    <property type="entry name" value="Nucleotide cyclase"/>
    <property type="match status" value="1"/>
</dbReference>
<dbReference type="PROSITE" id="PS51257">
    <property type="entry name" value="PROKAR_LIPOPROTEIN"/>
    <property type="match status" value="1"/>
</dbReference>
<dbReference type="Gene3D" id="3.20.20.450">
    <property type="entry name" value="EAL domain"/>
    <property type="match status" value="1"/>
</dbReference>
<dbReference type="PANTHER" id="PTHR33121:SF79">
    <property type="entry name" value="CYCLIC DI-GMP PHOSPHODIESTERASE PDED-RELATED"/>
    <property type="match status" value="1"/>
</dbReference>
<evidence type="ECO:0000313" key="3">
    <source>
        <dbReference type="EMBL" id="CAB4963226.1"/>
    </source>
</evidence>
<gene>
    <name evidence="3" type="ORF">UFOPK3789_01419</name>
</gene>
<feature type="domain" description="GGDEF" evidence="2">
    <location>
        <begin position="1"/>
        <end position="66"/>
    </location>
</feature>
<dbReference type="EMBL" id="CAFBNL010000136">
    <property type="protein sequence ID" value="CAB4963226.1"/>
    <property type="molecule type" value="Genomic_DNA"/>
</dbReference>
<dbReference type="InterPro" id="IPR029787">
    <property type="entry name" value="Nucleotide_cyclase"/>
</dbReference>
<dbReference type="SUPFAM" id="SSF141868">
    <property type="entry name" value="EAL domain-like"/>
    <property type="match status" value="1"/>
</dbReference>
<name>A0A6J7L4S5_9ZZZZ</name>
<dbReference type="InterPro" id="IPR000160">
    <property type="entry name" value="GGDEF_dom"/>
</dbReference>
<dbReference type="Pfam" id="PF00990">
    <property type="entry name" value="GGDEF"/>
    <property type="match status" value="1"/>
</dbReference>
<reference evidence="3" key="1">
    <citation type="submission" date="2020-05" db="EMBL/GenBank/DDBJ databases">
        <authorList>
            <person name="Chiriac C."/>
            <person name="Salcher M."/>
            <person name="Ghai R."/>
            <person name="Kavagutti S V."/>
        </authorList>
    </citation>
    <scope>NUCLEOTIDE SEQUENCE</scope>
</reference>
<dbReference type="AlphaFoldDB" id="A0A6J7L4S5"/>
<dbReference type="PROSITE" id="PS50883">
    <property type="entry name" value="EAL"/>
    <property type="match status" value="1"/>
</dbReference>
<dbReference type="Gene3D" id="3.30.70.270">
    <property type="match status" value="1"/>
</dbReference>
<accession>A0A6J7L4S5</accession>
<dbReference type="CDD" id="cd01948">
    <property type="entry name" value="EAL"/>
    <property type="match status" value="1"/>
</dbReference>
<dbReference type="GO" id="GO:0071111">
    <property type="term" value="F:cyclic-guanylate-specific phosphodiesterase activity"/>
    <property type="evidence" value="ECO:0007669"/>
    <property type="project" value="InterPro"/>
</dbReference>
<dbReference type="Pfam" id="PF00563">
    <property type="entry name" value="EAL"/>
    <property type="match status" value="1"/>
</dbReference>
<sequence>MLAARIQAALRAPLSISGTELHVTASIGVACTANSTSLQDDLLRNADVAMYAAKRQGPGVVARYDARMVAEATDRLALQSEMHRAINQNEFAVHYQPIVLAETRKVASYEALVRWPRADGMVLPEGFIPTAESSGLIHDLGDRVLELIVADLAATTVKVLPRVWMNLSGQALMRRNCASRILAAVGEHGVALDRLGVEVTESVLMGDVALVERNLTQLRDHGMSVSLDDYGTGWASLSAIKRFPIDVVKIDRTFTAGLTTNALDRAIVRGVAEIGRVLRLEVVAEGVETDEQAWIAQDLGCTELQGYRYGAAAPLSTLPSL</sequence>
<proteinExistence type="predicted"/>
<dbReference type="InterPro" id="IPR050706">
    <property type="entry name" value="Cyclic-di-GMP_PDE-like"/>
</dbReference>
<evidence type="ECO:0000259" key="2">
    <source>
        <dbReference type="PROSITE" id="PS50887"/>
    </source>
</evidence>
<dbReference type="PANTHER" id="PTHR33121">
    <property type="entry name" value="CYCLIC DI-GMP PHOSPHODIESTERASE PDEF"/>
    <property type="match status" value="1"/>
</dbReference>
<dbReference type="SMART" id="SM00052">
    <property type="entry name" value="EAL"/>
    <property type="match status" value="1"/>
</dbReference>
<dbReference type="PROSITE" id="PS50887">
    <property type="entry name" value="GGDEF"/>
    <property type="match status" value="1"/>
</dbReference>
<dbReference type="InterPro" id="IPR043128">
    <property type="entry name" value="Rev_trsase/Diguanyl_cyclase"/>
</dbReference>
<feature type="domain" description="EAL" evidence="1">
    <location>
        <begin position="75"/>
        <end position="321"/>
    </location>
</feature>